<protein>
    <submittedName>
        <fullName evidence="1">Uncharacterized protein</fullName>
    </submittedName>
</protein>
<organism evidence="1 2">
    <name type="scientific">Coptis chinensis</name>
    <dbReference type="NCBI Taxonomy" id="261450"/>
    <lineage>
        <taxon>Eukaryota</taxon>
        <taxon>Viridiplantae</taxon>
        <taxon>Streptophyta</taxon>
        <taxon>Embryophyta</taxon>
        <taxon>Tracheophyta</taxon>
        <taxon>Spermatophyta</taxon>
        <taxon>Magnoliopsida</taxon>
        <taxon>Ranunculales</taxon>
        <taxon>Ranunculaceae</taxon>
        <taxon>Coptidoideae</taxon>
        <taxon>Coptis</taxon>
    </lineage>
</organism>
<proteinExistence type="predicted"/>
<gene>
    <name evidence="1" type="ORF">IFM89_002376</name>
</gene>
<evidence type="ECO:0000313" key="2">
    <source>
        <dbReference type="Proteomes" id="UP000631114"/>
    </source>
</evidence>
<dbReference type="OrthoDB" id="65569at2759"/>
<keyword evidence="2" id="KW-1185">Reference proteome</keyword>
<evidence type="ECO:0000313" key="1">
    <source>
        <dbReference type="EMBL" id="KAF9618681.1"/>
    </source>
</evidence>
<comment type="caution">
    <text evidence="1">The sequence shown here is derived from an EMBL/GenBank/DDBJ whole genome shotgun (WGS) entry which is preliminary data.</text>
</comment>
<reference evidence="1 2" key="1">
    <citation type="submission" date="2020-10" db="EMBL/GenBank/DDBJ databases">
        <title>The Coptis chinensis genome and diversification of protoberbering-type alkaloids.</title>
        <authorList>
            <person name="Wang B."/>
            <person name="Shu S."/>
            <person name="Song C."/>
            <person name="Liu Y."/>
        </authorList>
    </citation>
    <scope>NUCLEOTIDE SEQUENCE [LARGE SCALE GENOMIC DNA]</scope>
    <source>
        <strain evidence="1">HL-2020</strain>
        <tissue evidence="1">Leaf</tissue>
    </source>
</reference>
<dbReference type="Proteomes" id="UP000631114">
    <property type="component" value="Unassembled WGS sequence"/>
</dbReference>
<accession>A0A835IJ23</accession>
<dbReference type="AlphaFoldDB" id="A0A835IJ23"/>
<name>A0A835IJ23_9MAGN</name>
<sequence>MVLVSALFVTATKLAGKLVTVTVAANAFSFAGYRNKNLKPFRSPIDETSDTLADFFNENLNPSNEEENGEESQFFFGLTTAPAHVEDKFNDAWLQFAEEQPSDVLKSFLMMLGFSLLCFGFFLVKAAAEEEHEEEEEWSIFGIE</sequence>
<dbReference type="EMBL" id="JADFTS010000002">
    <property type="protein sequence ID" value="KAF9618681.1"/>
    <property type="molecule type" value="Genomic_DNA"/>
</dbReference>